<protein>
    <submittedName>
        <fullName evidence="2">SUF system NifU family Fe-S cluster assembly protein</fullName>
    </submittedName>
</protein>
<dbReference type="Pfam" id="PF01592">
    <property type="entry name" value="NifU_N"/>
    <property type="match status" value="1"/>
</dbReference>
<proteinExistence type="predicted"/>
<dbReference type="Proteomes" id="UP000176682">
    <property type="component" value="Unassembled WGS sequence"/>
</dbReference>
<dbReference type="PANTHER" id="PTHR10093">
    <property type="entry name" value="IRON-SULFUR CLUSTER ASSEMBLY ENZYME NIFU HOMOLOG"/>
    <property type="match status" value="1"/>
</dbReference>
<dbReference type="NCBIfam" id="TIGR01994">
    <property type="entry name" value="SUF_scaf_2"/>
    <property type="match status" value="1"/>
</dbReference>
<dbReference type="GO" id="GO:0051536">
    <property type="term" value="F:iron-sulfur cluster binding"/>
    <property type="evidence" value="ECO:0007669"/>
    <property type="project" value="InterPro"/>
</dbReference>
<name>A0A1F5FIX5_9BACT</name>
<evidence type="ECO:0000259" key="1">
    <source>
        <dbReference type="Pfam" id="PF01592"/>
    </source>
</evidence>
<accession>A0A1F5FIX5</accession>
<dbReference type="InterPro" id="IPR002871">
    <property type="entry name" value="NIF_FeS_clus_asmbl_NifU_N"/>
</dbReference>
<dbReference type="AlphaFoldDB" id="A0A1F5FIX5"/>
<dbReference type="CDD" id="cd06664">
    <property type="entry name" value="IscU_like"/>
    <property type="match status" value="1"/>
</dbReference>
<dbReference type="GO" id="GO:0005506">
    <property type="term" value="F:iron ion binding"/>
    <property type="evidence" value="ECO:0007669"/>
    <property type="project" value="InterPro"/>
</dbReference>
<reference evidence="2 3" key="1">
    <citation type="journal article" date="2016" name="Nat. Commun.">
        <title>Thousands of microbial genomes shed light on interconnected biogeochemical processes in an aquifer system.</title>
        <authorList>
            <person name="Anantharaman K."/>
            <person name="Brown C.T."/>
            <person name="Hug L.A."/>
            <person name="Sharon I."/>
            <person name="Castelle C.J."/>
            <person name="Probst A.J."/>
            <person name="Thomas B.C."/>
            <person name="Singh A."/>
            <person name="Wilkins M.J."/>
            <person name="Karaoz U."/>
            <person name="Brodie E.L."/>
            <person name="Williams K.H."/>
            <person name="Hubbard S.S."/>
            <person name="Banfield J.F."/>
        </authorList>
    </citation>
    <scope>NUCLEOTIDE SEQUENCE [LARGE SCALE GENOMIC DNA]</scope>
</reference>
<comment type="caution">
    <text evidence="2">The sequence shown here is derived from an EMBL/GenBank/DDBJ whole genome shotgun (WGS) entry which is preliminary data.</text>
</comment>
<evidence type="ECO:0000313" key="2">
    <source>
        <dbReference type="EMBL" id="OGD79608.1"/>
    </source>
</evidence>
<dbReference type="EMBL" id="MFAM01000016">
    <property type="protein sequence ID" value="OGD79608.1"/>
    <property type="molecule type" value="Genomic_DNA"/>
</dbReference>
<organism evidence="2 3">
    <name type="scientific">Candidatus Collierbacteria bacterium RIFOXYB1_FULL_49_13</name>
    <dbReference type="NCBI Taxonomy" id="1817728"/>
    <lineage>
        <taxon>Bacteria</taxon>
        <taxon>Candidatus Collieribacteriota</taxon>
    </lineage>
</organism>
<gene>
    <name evidence="2" type="ORF">A2368_02640</name>
</gene>
<dbReference type="Gene3D" id="3.90.1010.10">
    <property type="match status" value="1"/>
</dbReference>
<sequence length="121" mass="13288">MAYQYRDELLDHWHHPQNKGKLESPSAKALVSNSSCGDEIELMVKVKEGVVTDVAFEGNGCALSTAAASMLTERIRGMRVEEVANLGEKEVIEMMGEVNPGRMKCVTLPLLAVKELVEKLS</sequence>
<evidence type="ECO:0000313" key="3">
    <source>
        <dbReference type="Proteomes" id="UP000176682"/>
    </source>
</evidence>
<feature type="domain" description="NIF system FeS cluster assembly NifU N-terminal" evidence="1">
    <location>
        <begin position="4"/>
        <end position="115"/>
    </location>
</feature>
<dbReference type="SUPFAM" id="SSF82649">
    <property type="entry name" value="SufE/NifU"/>
    <property type="match status" value="1"/>
</dbReference>
<dbReference type="GO" id="GO:0016226">
    <property type="term" value="P:iron-sulfur cluster assembly"/>
    <property type="evidence" value="ECO:0007669"/>
    <property type="project" value="InterPro"/>
</dbReference>